<evidence type="ECO:0000313" key="9">
    <source>
        <dbReference type="Proteomes" id="UP000010483"/>
    </source>
</evidence>
<keyword evidence="2 6" id="KW-0479">Metal-binding</keyword>
<evidence type="ECO:0000256" key="2">
    <source>
        <dbReference type="ARBA" id="ARBA00022723"/>
    </source>
</evidence>
<dbReference type="GO" id="GO:0019509">
    <property type="term" value="P:L-methionine salvage from methylthioadenosine"/>
    <property type="evidence" value="ECO:0007669"/>
    <property type="project" value="UniProtKB-UniRule"/>
</dbReference>
<keyword evidence="9" id="KW-1185">Reference proteome</keyword>
<dbReference type="HAMAP" id="MF_01677">
    <property type="entry name" value="Salvage_MtnB"/>
    <property type="match status" value="1"/>
</dbReference>
<comment type="pathway">
    <text evidence="6">Amino-acid biosynthesis; L-methionine biosynthesis via salvage pathway; L-methionine from S-methyl-5-thio-alpha-D-ribose 1-phosphate: step 2/6.</text>
</comment>
<dbReference type="NCBIfam" id="NF006672">
    <property type="entry name" value="PRK09220.1"/>
    <property type="match status" value="1"/>
</dbReference>
<dbReference type="InterPro" id="IPR017714">
    <property type="entry name" value="MethylthioRu-1-P_deHdtase_MtnB"/>
</dbReference>
<comment type="similarity">
    <text evidence="6">Belongs to the aldolase class II family. MtnB subfamily.</text>
</comment>
<dbReference type="GO" id="GO:0005737">
    <property type="term" value="C:cytoplasm"/>
    <property type="evidence" value="ECO:0007669"/>
    <property type="project" value="UniProtKB-UniRule"/>
</dbReference>
<sequence length="217" mass="24391">MIAIEKKLNKYSVDEFRKASDAIIQTASFLNSKGWTPATSSNFSHVMGDSLCAITVSGKHKGRLTPDDIMVVDFDGVPVDEKKPSAETLLHTTLYQWNGEIGAVLHTHSINSTILSRLIDQPYWQIEGYELQKAFAGIITHESSIKIPIFDNTQDIPCLAQEVITYLNGGNPCWAYLIRGHGVYTWGRDMDSALRHLEAIEYLMECELEMIKITGRR</sequence>
<dbReference type="SMART" id="SM01007">
    <property type="entry name" value="Aldolase_II"/>
    <property type="match status" value="1"/>
</dbReference>
<dbReference type="UniPathway" id="UPA00904">
    <property type="reaction ID" value="UER00875"/>
</dbReference>
<organism evidence="8 9">
    <name type="scientific">Cyanobacterium stanieri (strain ATCC 29140 / PCC 7202)</name>
    <dbReference type="NCBI Taxonomy" id="292563"/>
    <lineage>
        <taxon>Bacteria</taxon>
        <taxon>Bacillati</taxon>
        <taxon>Cyanobacteriota</taxon>
        <taxon>Cyanophyceae</taxon>
        <taxon>Oscillatoriophycideae</taxon>
        <taxon>Chroococcales</taxon>
        <taxon>Geminocystaceae</taxon>
        <taxon>Cyanobacterium</taxon>
    </lineage>
</organism>
<dbReference type="InterPro" id="IPR001303">
    <property type="entry name" value="Aldolase_II/adducin_N"/>
</dbReference>
<dbReference type="GO" id="GO:0008270">
    <property type="term" value="F:zinc ion binding"/>
    <property type="evidence" value="ECO:0007669"/>
    <property type="project" value="UniProtKB-UniRule"/>
</dbReference>
<dbReference type="KEGG" id="csn:Cyast_1030"/>
<dbReference type="EMBL" id="CP003940">
    <property type="protein sequence ID" value="AFZ46999.1"/>
    <property type="molecule type" value="Genomic_DNA"/>
</dbReference>
<dbReference type="InterPro" id="IPR036409">
    <property type="entry name" value="Aldolase_II/adducin_N_sf"/>
</dbReference>
<dbReference type="PATRIC" id="fig|292563.3.peg.1079"/>
<comment type="function">
    <text evidence="6">Catalyzes the dehydration of methylthioribulose-1-phosphate (MTRu-1-P) into 2,3-diketo-5-methylthiopentyl-1-phosphate (DK-MTP-1-P).</text>
</comment>
<keyword evidence="5 6" id="KW-0456">Lyase</keyword>
<keyword evidence="4 6" id="KW-0486">Methionine biosynthesis</keyword>
<dbReference type="Pfam" id="PF00596">
    <property type="entry name" value="Aldolase_II"/>
    <property type="match status" value="1"/>
</dbReference>
<dbReference type="STRING" id="292563.Cyast_1030"/>
<dbReference type="PANTHER" id="PTHR10640">
    <property type="entry name" value="METHYLTHIORIBULOSE-1-PHOSPHATE DEHYDRATASE"/>
    <property type="match status" value="1"/>
</dbReference>
<proteinExistence type="inferred from homology"/>
<accession>K9YJF1</accession>
<dbReference type="PANTHER" id="PTHR10640:SF7">
    <property type="entry name" value="METHYLTHIORIBULOSE-1-PHOSPHATE DEHYDRATASE"/>
    <property type="match status" value="1"/>
</dbReference>
<feature type="binding site" evidence="6">
    <location>
        <position position="106"/>
    </location>
    <ligand>
        <name>Zn(2+)</name>
        <dbReference type="ChEBI" id="CHEBI:29105"/>
    </ligand>
</feature>
<evidence type="ECO:0000259" key="7">
    <source>
        <dbReference type="SMART" id="SM01007"/>
    </source>
</evidence>
<evidence type="ECO:0000313" key="8">
    <source>
        <dbReference type="EMBL" id="AFZ46999.1"/>
    </source>
</evidence>
<dbReference type="Gene3D" id="3.40.225.10">
    <property type="entry name" value="Class II aldolase/adducin N-terminal domain"/>
    <property type="match status" value="1"/>
</dbReference>
<dbReference type="EC" id="4.2.1.109" evidence="6"/>
<name>K9YJF1_CYASC</name>
<protein>
    <recommendedName>
        <fullName evidence="6">Methylthioribulose-1-phosphate dehydratase</fullName>
        <shortName evidence="6">MTRu-1-P dehydratase</shortName>
        <ecNumber evidence="6">4.2.1.109</ecNumber>
    </recommendedName>
</protein>
<feature type="binding site" evidence="6">
    <location>
        <position position="108"/>
    </location>
    <ligand>
        <name>Zn(2+)</name>
        <dbReference type="ChEBI" id="CHEBI:29105"/>
    </ligand>
</feature>
<dbReference type="eggNOG" id="COG0235">
    <property type="taxonomic scope" value="Bacteria"/>
</dbReference>
<comment type="catalytic activity">
    <reaction evidence="6">
        <text>5-(methylsulfanyl)-D-ribulose 1-phosphate = 5-methylsulfanyl-2,3-dioxopentyl phosphate + H2O</text>
        <dbReference type="Rhea" id="RHEA:15549"/>
        <dbReference type="ChEBI" id="CHEBI:15377"/>
        <dbReference type="ChEBI" id="CHEBI:58548"/>
        <dbReference type="ChEBI" id="CHEBI:58828"/>
        <dbReference type="EC" id="4.2.1.109"/>
    </reaction>
</comment>
<evidence type="ECO:0000256" key="1">
    <source>
        <dbReference type="ARBA" id="ARBA00022605"/>
    </source>
</evidence>
<dbReference type="Proteomes" id="UP000010483">
    <property type="component" value="Chromosome"/>
</dbReference>
<gene>
    <name evidence="6" type="primary">mtnB</name>
    <name evidence="8" type="ordered locus">Cyast_1030</name>
</gene>
<evidence type="ECO:0000256" key="6">
    <source>
        <dbReference type="HAMAP-Rule" id="MF_01677"/>
    </source>
</evidence>
<evidence type="ECO:0000256" key="5">
    <source>
        <dbReference type="ARBA" id="ARBA00023239"/>
    </source>
</evidence>
<dbReference type="SUPFAM" id="SSF53639">
    <property type="entry name" value="AraD/HMP-PK domain-like"/>
    <property type="match status" value="1"/>
</dbReference>
<keyword evidence="3 6" id="KW-0862">Zinc</keyword>
<evidence type="ECO:0000256" key="3">
    <source>
        <dbReference type="ARBA" id="ARBA00022833"/>
    </source>
</evidence>
<keyword evidence="1 6" id="KW-0028">Amino-acid biosynthesis</keyword>
<feature type="domain" description="Class II aldolase/adducin N-terminal" evidence="7">
    <location>
        <begin position="21"/>
        <end position="208"/>
    </location>
</feature>
<comment type="cofactor">
    <cofactor evidence="6">
        <name>Zn(2+)</name>
        <dbReference type="ChEBI" id="CHEBI:29105"/>
    </cofactor>
    <text evidence="6">Binds 1 zinc ion per subunit.</text>
</comment>
<reference evidence="9" key="1">
    <citation type="journal article" date="2013" name="Proc. Natl. Acad. Sci. U.S.A.">
        <title>Improving the coverage of the cyanobacterial phylum using diversity-driven genome sequencing.</title>
        <authorList>
            <person name="Shih P.M."/>
            <person name="Wu D."/>
            <person name="Latifi A."/>
            <person name="Axen S.D."/>
            <person name="Fewer D.P."/>
            <person name="Talla E."/>
            <person name="Calteau A."/>
            <person name="Cai F."/>
            <person name="Tandeau de Marsac N."/>
            <person name="Rippka R."/>
            <person name="Herdman M."/>
            <person name="Sivonen K."/>
            <person name="Coursin T."/>
            <person name="Laurent T."/>
            <person name="Goodwin L."/>
            <person name="Nolan M."/>
            <person name="Davenport K.W."/>
            <person name="Han C.S."/>
            <person name="Rubin E.M."/>
            <person name="Eisen J.A."/>
            <person name="Woyke T."/>
            <person name="Gugger M."/>
            <person name="Kerfeld C.A."/>
        </authorList>
    </citation>
    <scope>NUCLEOTIDE SEQUENCE [LARGE SCALE GENOMIC DNA]</scope>
    <source>
        <strain evidence="9">ATCC 29140 / PCC 7202</strain>
    </source>
</reference>
<dbReference type="HOGENOM" id="CLU_006033_4_1_3"/>
<evidence type="ECO:0000256" key="4">
    <source>
        <dbReference type="ARBA" id="ARBA00023167"/>
    </source>
</evidence>
<dbReference type="GO" id="GO:0046570">
    <property type="term" value="F:methylthioribulose 1-phosphate dehydratase activity"/>
    <property type="evidence" value="ECO:0007669"/>
    <property type="project" value="UniProtKB-UniRule"/>
</dbReference>
<dbReference type="NCBIfam" id="TIGR03328">
    <property type="entry name" value="salvage_mtnB"/>
    <property type="match status" value="1"/>
</dbReference>
<dbReference type="AlphaFoldDB" id="K9YJF1"/>